<dbReference type="RefSeq" id="WP_345702678.1">
    <property type="nucleotide sequence ID" value="NZ_BAABJP010000007.1"/>
</dbReference>
<keyword evidence="3" id="KW-1185">Reference proteome</keyword>
<gene>
    <name evidence="2" type="ORF">GCM10023321_18090</name>
</gene>
<sequence length="228" mass="23863">MTDKRWHPPWREPLASAAADWSALVDRVTLRLGWRRVVWLRRALAGALVLTAGLLAVRGPAEPERVPVLVAGRDLGPGVTLRAEDVRLVHWPPELAPSGSLREPAEAAGQVLAGAANRGEPLTSVRLAGPELIRRAGDGADAASVPIRLADSDLAALLRPGRLVDVVTIGPRADSPNVLAAGATVLAVLPADDKTAGRGRLVLVAVPRAAATRLAAATLSQEVTITLR</sequence>
<accession>A0ABP9PSH7</accession>
<proteinExistence type="predicted"/>
<dbReference type="InterPro" id="IPR013974">
    <property type="entry name" value="SAF"/>
</dbReference>
<protein>
    <submittedName>
        <fullName evidence="2">SAF domain-containing protein</fullName>
    </submittedName>
</protein>
<dbReference type="EMBL" id="BAABJP010000007">
    <property type="protein sequence ID" value="GAA5151293.1"/>
    <property type="molecule type" value="Genomic_DNA"/>
</dbReference>
<evidence type="ECO:0000259" key="1">
    <source>
        <dbReference type="SMART" id="SM00858"/>
    </source>
</evidence>
<feature type="domain" description="SAF" evidence="1">
    <location>
        <begin position="66"/>
        <end position="128"/>
    </location>
</feature>
<organism evidence="2 3">
    <name type="scientific">Pseudonocardia eucalypti</name>
    <dbReference type="NCBI Taxonomy" id="648755"/>
    <lineage>
        <taxon>Bacteria</taxon>
        <taxon>Bacillati</taxon>
        <taxon>Actinomycetota</taxon>
        <taxon>Actinomycetes</taxon>
        <taxon>Pseudonocardiales</taxon>
        <taxon>Pseudonocardiaceae</taxon>
        <taxon>Pseudonocardia</taxon>
    </lineage>
</organism>
<evidence type="ECO:0000313" key="3">
    <source>
        <dbReference type="Proteomes" id="UP001428817"/>
    </source>
</evidence>
<name>A0ABP9PSH7_9PSEU</name>
<dbReference type="CDD" id="cd11614">
    <property type="entry name" value="SAF_CpaB_FlgA_like"/>
    <property type="match status" value="1"/>
</dbReference>
<dbReference type="SMART" id="SM00858">
    <property type="entry name" value="SAF"/>
    <property type="match status" value="1"/>
</dbReference>
<dbReference type="Pfam" id="PF08666">
    <property type="entry name" value="SAF"/>
    <property type="match status" value="1"/>
</dbReference>
<comment type="caution">
    <text evidence="2">The sequence shown here is derived from an EMBL/GenBank/DDBJ whole genome shotgun (WGS) entry which is preliminary data.</text>
</comment>
<reference evidence="3" key="1">
    <citation type="journal article" date="2019" name="Int. J. Syst. Evol. Microbiol.">
        <title>The Global Catalogue of Microorganisms (GCM) 10K type strain sequencing project: providing services to taxonomists for standard genome sequencing and annotation.</title>
        <authorList>
            <consortium name="The Broad Institute Genomics Platform"/>
            <consortium name="The Broad Institute Genome Sequencing Center for Infectious Disease"/>
            <person name="Wu L."/>
            <person name="Ma J."/>
        </authorList>
    </citation>
    <scope>NUCLEOTIDE SEQUENCE [LARGE SCALE GENOMIC DNA]</scope>
    <source>
        <strain evidence="3">JCM 18303</strain>
    </source>
</reference>
<dbReference type="Proteomes" id="UP001428817">
    <property type="component" value="Unassembled WGS sequence"/>
</dbReference>
<evidence type="ECO:0000313" key="2">
    <source>
        <dbReference type="EMBL" id="GAA5151293.1"/>
    </source>
</evidence>